<dbReference type="InterPro" id="IPR006311">
    <property type="entry name" value="TAT_signal"/>
</dbReference>
<keyword evidence="8" id="KW-1185">Reference proteome</keyword>
<dbReference type="InterPro" id="IPR001279">
    <property type="entry name" value="Metallo-B-lactamas"/>
</dbReference>
<dbReference type="SUPFAM" id="SSF56281">
    <property type="entry name" value="Metallo-hydrolase/oxidoreductase"/>
    <property type="match status" value="1"/>
</dbReference>
<dbReference type="InterPro" id="IPR051013">
    <property type="entry name" value="MBL_superfamily_lactonases"/>
</dbReference>
<evidence type="ECO:0000256" key="3">
    <source>
        <dbReference type="ARBA" id="ARBA00022801"/>
    </source>
</evidence>
<comment type="similarity">
    <text evidence="1">Belongs to the metallo-beta-lactamase superfamily.</text>
</comment>
<dbReference type="InterPro" id="IPR036866">
    <property type="entry name" value="RibonucZ/Hydroxyglut_hydro"/>
</dbReference>
<protein>
    <submittedName>
        <fullName evidence="7">Glyoxylase, beta-lactamase superfamily II</fullName>
    </submittedName>
</protein>
<dbReference type="Pfam" id="PF00753">
    <property type="entry name" value="Lactamase_B"/>
    <property type="match status" value="1"/>
</dbReference>
<dbReference type="GO" id="GO:0016787">
    <property type="term" value="F:hydrolase activity"/>
    <property type="evidence" value="ECO:0007669"/>
    <property type="project" value="UniProtKB-KW"/>
</dbReference>
<accession>A0A1H5X8Q7</accession>
<sequence length="302" mass="32328">MTITRRRLLKTSAGLLAATAAPRFAIAETAAGTGTVTSLSDGSLTLPASMIIGDTPMNQVQPILDKYNVSSEAFTPPCNLTLYQDGERTVLFDAGSGLEFMASAGQIHDSLDAVGLSADDVTDIVFTHAHPDHLWGLLDDFGDIAFSEATFHIGRKEFEYWSDPETINTIGEARVPFAVGAKRRLDEIADVVQLFEDQDQILPNVTAMASYGHTPGHMSFMIDGEAGNAFVIGDAIGNHHIAFARPDLPSGSDQNAEEGIQTRVAMMDMLAADNVPIIGFHLPDGGMGRVVRDGDGYVFNAE</sequence>
<dbReference type="RefSeq" id="WP_103910070.1">
    <property type="nucleotide sequence ID" value="NZ_FNUZ01000002.1"/>
</dbReference>
<dbReference type="Gene3D" id="3.60.15.10">
    <property type="entry name" value="Ribonuclease Z/Hydroxyacylglutathione hydrolase-like"/>
    <property type="match status" value="1"/>
</dbReference>
<evidence type="ECO:0000259" key="6">
    <source>
        <dbReference type="SMART" id="SM00849"/>
    </source>
</evidence>
<evidence type="ECO:0000256" key="4">
    <source>
        <dbReference type="ARBA" id="ARBA00022833"/>
    </source>
</evidence>
<dbReference type="AlphaFoldDB" id="A0A1H5X8Q7"/>
<keyword evidence="4" id="KW-0862">Zinc</keyword>
<dbReference type="OrthoDB" id="9773738at2"/>
<dbReference type="PANTHER" id="PTHR42978">
    <property type="entry name" value="QUORUM-QUENCHING LACTONASE YTNP-RELATED-RELATED"/>
    <property type="match status" value="1"/>
</dbReference>
<gene>
    <name evidence="7" type="ORF">SAMN04488045_1771</name>
</gene>
<evidence type="ECO:0000313" key="8">
    <source>
        <dbReference type="Proteomes" id="UP000236752"/>
    </source>
</evidence>
<dbReference type="Proteomes" id="UP000236752">
    <property type="component" value="Unassembled WGS sequence"/>
</dbReference>
<evidence type="ECO:0000256" key="2">
    <source>
        <dbReference type="ARBA" id="ARBA00022723"/>
    </source>
</evidence>
<keyword evidence="5" id="KW-0732">Signal</keyword>
<proteinExistence type="inferred from homology"/>
<evidence type="ECO:0000256" key="1">
    <source>
        <dbReference type="ARBA" id="ARBA00007749"/>
    </source>
</evidence>
<keyword evidence="2" id="KW-0479">Metal-binding</keyword>
<organism evidence="7 8">
    <name type="scientific">Thalassococcus halodurans</name>
    <dbReference type="NCBI Taxonomy" id="373675"/>
    <lineage>
        <taxon>Bacteria</taxon>
        <taxon>Pseudomonadati</taxon>
        <taxon>Pseudomonadota</taxon>
        <taxon>Alphaproteobacteria</taxon>
        <taxon>Rhodobacterales</taxon>
        <taxon>Roseobacteraceae</taxon>
        <taxon>Thalassococcus</taxon>
    </lineage>
</organism>
<feature type="domain" description="Metallo-beta-lactamase" evidence="6">
    <location>
        <begin position="77"/>
        <end position="281"/>
    </location>
</feature>
<dbReference type="SMART" id="SM00849">
    <property type="entry name" value="Lactamase_B"/>
    <property type="match status" value="1"/>
</dbReference>
<dbReference type="GO" id="GO:0046872">
    <property type="term" value="F:metal ion binding"/>
    <property type="evidence" value="ECO:0007669"/>
    <property type="project" value="UniProtKB-KW"/>
</dbReference>
<evidence type="ECO:0000313" key="7">
    <source>
        <dbReference type="EMBL" id="SEG08119.1"/>
    </source>
</evidence>
<feature type="chain" id="PRO_5009289169" evidence="5">
    <location>
        <begin position="28"/>
        <end position="302"/>
    </location>
</feature>
<evidence type="ECO:0000256" key="5">
    <source>
        <dbReference type="SAM" id="SignalP"/>
    </source>
</evidence>
<keyword evidence="3" id="KW-0378">Hydrolase</keyword>
<name>A0A1H5X8Q7_9RHOB</name>
<dbReference type="CDD" id="cd07720">
    <property type="entry name" value="OPHC2-like_MBL-fold"/>
    <property type="match status" value="1"/>
</dbReference>
<feature type="signal peptide" evidence="5">
    <location>
        <begin position="1"/>
        <end position="27"/>
    </location>
</feature>
<reference evidence="7 8" key="1">
    <citation type="submission" date="2016-10" db="EMBL/GenBank/DDBJ databases">
        <authorList>
            <person name="de Groot N.N."/>
        </authorList>
    </citation>
    <scope>NUCLEOTIDE SEQUENCE [LARGE SCALE GENOMIC DNA]</scope>
    <source>
        <strain evidence="7 8">DSM 26915</strain>
    </source>
</reference>
<dbReference type="EMBL" id="FNUZ01000002">
    <property type="protein sequence ID" value="SEG08119.1"/>
    <property type="molecule type" value="Genomic_DNA"/>
</dbReference>
<dbReference type="PROSITE" id="PS51318">
    <property type="entry name" value="TAT"/>
    <property type="match status" value="1"/>
</dbReference>